<evidence type="ECO:0000313" key="2">
    <source>
        <dbReference type="EMBL" id="KAJ1349777.1"/>
    </source>
</evidence>
<evidence type="ECO:0000256" key="1">
    <source>
        <dbReference type="SAM" id="MobiDB-lite"/>
    </source>
</evidence>
<accession>A0AAD5MIU6</accession>
<name>A0AAD5MIU6_PARTN</name>
<organism evidence="2 3">
    <name type="scientific">Parelaphostrongylus tenuis</name>
    <name type="common">Meningeal worm</name>
    <dbReference type="NCBI Taxonomy" id="148309"/>
    <lineage>
        <taxon>Eukaryota</taxon>
        <taxon>Metazoa</taxon>
        <taxon>Ecdysozoa</taxon>
        <taxon>Nematoda</taxon>
        <taxon>Chromadorea</taxon>
        <taxon>Rhabditida</taxon>
        <taxon>Rhabditina</taxon>
        <taxon>Rhabditomorpha</taxon>
        <taxon>Strongyloidea</taxon>
        <taxon>Metastrongylidae</taxon>
        <taxon>Parelaphostrongylus</taxon>
    </lineage>
</organism>
<reference evidence="2" key="1">
    <citation type="submission" date="2021-06" db="EMBL/GenBank/DDBJ databases">
        <title>Parelaphostrongylus tenuis whole genome reference sequence.</title>
        <authorList>
            <person name="Garwood T.J."/>
            <person name="Larsen P.A."/>
            <person name="Fountain-Jones N.M."/>
            <person name="Garbe J.R."/>
            <person name="Macchietto M.G."/>
            <person name="Kania S.A."/>
            <person name="Gerhold R.W."/>
            <person name="Richards J.E."/>
            <person name="Wolf T.M."/>
        </authorList>
    </citation>
    <scope>NUCLEOTIDE SEQUENCE</scope>
    <source>
        <strain evidence="2">MNPRO001-30</strain>
        <tissue evidence="2">Meninges</tissue>
    </source>
</reference>
<keyword evidence="3" id="KW-1185">Reference proteome</keyword>
<dbReference type="EMBL" id="JAHQIW010000743">
    <property type="protein sequence ID" value="KAJ1349777.1"/>
    <property type="molecule type" value="Genomic_DNA"/>
</dbReference>
<protein>
    <submittedName>
        <fullName evidence="2">Uncharacterized protein</fullName>
    </submittedName>
</protein>
<feature type="region of interest" description="Disordered" evidence="1">
    <location>
        <begin position="20"/>
        <end position="78"/>
    </location>
</feature>
<comment type="caution">
    <text evidence="2">The sequence shown here is derived from an EMBL/GenBank/DDBJ whole genome shotgun (WGS) entry which is preliminary data.</text>
</comment>
<proteinExistence type="predicted"/>
<feature type="compositionally biased region" description="Basic and acidic residues" evidence="1">
    <location>
        <begin position="66"/>
        <end position="77"/>
    </location>
</feature>
<dbReference type="AlphaFoldDB" id="A0AAD5MIU6"/>
<evidence type="ECO:0000313" key="3">
    <source>
        <dbReference type="Proteomes" id="UP001196413"/>
    </source>
</evidence>
<gene>
    <name evidence="2" type="ORF">KIN20_005429</name>
</gene>
<sequence>MAVVFPEMLHNIRDLERASSDHYTEEFQSNNDSAERILSTDHGSTASDESRMVVRTTSHRRLPKKSYIDQPDRRPSRDFQMSEINQVALLPPSGKDAFEDYRFQVPYPKCVR</sequence>
<dbReference type="Proteomes" id="UP001196413">
    <property type="component" value="Unassembled WGS sequence"/>
</dbReference>